<evidence type="ECO:0000259" key="4">
    <source>
        <dbReference type="Pfam" id="PF12971"/>
    </source>
</evidence>
<dbReference type="InterPro" id="IPR024732">
    <property type="entry name" value="NAGLU_C"/>
</dbReference>
<gene>
    <name evidence="6" type="ORF">FSB75_10420</name>
</gene>
<dbReference type="InterPro" id="IPR007781">
    <property type="entry name" value="NAGLU"/>
</dbReference>
<evidence type="ECO:0000313" key="6">
    <source>
        <dbReference type="EMBL" id="QEC56289.1"/>
    </source>
</evidence>
<dbReference type="PANTHER" id="PTHR12872">
    <property type="entry name" value="ALPHA-N-ACETYLGLUCOSAMINIDASE"/>
    <property type="match status" value="1"/>
</dbReference>
<accession>A0A5B8UJG9</accession>
<dbReference type="EMBL" id="CP042433">
    <property type="protein sequence ID" value="QEC56289.1"/>
    <property type="molecule type" value="Genomic_DNA"/>
</dbReference>
<feature type="domain" description="Alpha-N-acetylglucosaminidase tim-barrel" evidence="3">
    <location>
        <begin position="129"/>
        <end position="460"/>
    </location>
</feature>
<reference evidence="6 7" key="1">
    <citation type="journal article" date="2015" name="Int. J. Syst. Evol. Microbiol.">
        <title>Flavisolibacter ginsenosidimutans sp. nov., with ginsenoside-converting activity isolated from soil used for cultivating ginseng.</title>
        <authorList>
            <person name="Zhao Y."/>
            <person name="Liu Q."/>
            <person name="Kang M.S."/>
            <person name="Jin F."/>
            <person name="Yu H."/>
            <person name="Im W.T."/>
        </authorList>
    </citation>
    <scope>NUCLEOTIDE SEQUENCE [LARGE SCALE GENOMIC DNA]</scope>
    <source>
        <strain evidence="6 7">Gsoil 636</strain>
    </source>
</reference>
<feature type="signal peptide" evidence="2">
    <location>
        <begin position="1"/>
        <end position="23"/>
    </location>
</feature>
<dbReference type="GO" id="GO:0016787">
    <property type="term" value="F:hydrolase activity"/>
    <property type="evidence" value="ECO:0007669"/>
    <property type="project" value="UniProtKB-KW"/>
</dbReference>
<sequence>MFHQRIKALLLFVLLSVSFMAKALDGENNNDKTAAVYALIKRVLPQHANKFVIGFIEKKNGNDCFEIESVGGKIMLRGNNGISIASALNYYLKNFAHCSITWNGNNLHLPNPLPVVKEKVQKESPYKYRYYLNYCTFNYTMSWWNWERWQKEVDWMALNGINMPLAITGQEAVWNKVYRSMGLSQDELKNFFSGPAYFSWFWMGNLDAWGGPLPQSWMKSHEELQKKILQSERELGMTPVLPAFTGHVPSALRNKFLTAKFKTTNWNGKFGDVYLLDPSDPLFITIGKKFIEEQTATFGTDHIYSADTFNENVPPTNDSTFLGDVSKKVYQSMAAADPKAVWVMQGWLFHFSAKFWQPTQIKALLNAVPNDKMILLDLWSEKNPVWTKTEAYYGKPWIWCMLHNFGGNNSLYGRMQNVAADPSAALHNSNKGKLIGLGLTPEAIEQNPVMYDLMLENVWHDEPIALNTWLNGYALRRYGKRNTDVEKAWQILKETAYNDSITNGGAESIVCGRPTFSASTRGVATRLSYRAAQLLPAWNYFMTATEELKSSEGFRYDVVDLTRQVLANYANALQQQCARLYKKGDLDSFQKQSDAFLALISDMDNLLATQKDFLLGKWLADARSWGTTAEEKNLYEKNARNLITLWGDKNSTLREYSCRQWSGLLNGFYKKRWEQFFAYVVQQMKSHQPVEEKYFDNQIKEWEWSWVNSHEAYPDETNGSSITVAKAMYRKYKDVVAAIYK</sequence>
<proteinExistence type="predicted"/>
<dbReference type="AlphaFoldDB" id="A0A5B8UJG9"/>
<feature type="chain" id="PRO_5022734510" evidence="2">
    <location>
        <begin position="24"/>
        <end position="741"/>
    </location>
</feature>
<organism evidence="6 7">
    <name type="scientific">Flavisolibacter ginsenosidimutans</name>
    <dbReference type="NCBI Taxonomy" id="661481"/>
    <lineage>
        <taxon>Bacteria</taxon>
        <taxon>Pseudomonadati</taxon>
        <taxon>Bacteroidota</taxon>
        <taxon>Chitinophagia</taxon>
        <taxon>Chitinophagales</taxon>
        <taxon>Chitinophagaceae</taxon>
        <taxon>Flavisolibacter</taxon>
    </lineage>
</organism>
<dbReference type="OrthoDB" id="179563at2"/>
<keyword evidence="7" id="KW-1185">Reference proteome</keyword>
<evidence type="ECO:0000256" key="2">
    <source>
        <dbReference type="SAM" id="SignalP"/>
    </source>
</evidence>
<dbReference type="Gene3D" id="3.20.20.80">
    <property type="entry name" value="Glycosidases"/>
    <property type="match status" value="1"/>
</dbReference>
<protein>
    <submittedName>
        <fullName evidence="6">Alpha-N-acetylglucosaminidase</fullName>
    </submittedName>
</protein>
<dbReference type="RefSeq" id="WP_146786704.1">
    <property type="nucleotide sequence ID" value="NZ_BAABIO010000001.1"/>
</dbReference>
<dbReference type="Gene3D" id="1.20.120.670">
    <property type="entry name" value="N-acetyl-b-d-glucoasminidase"/>
    <property type="match status" value="1"/>
</dbReference>
<evidence type="ECO:0000259" key="3">
    <source>
        <dbReference type="Pfam" id="PF05089"/>
    </source>
</evidence>
<evidence type="ECO:0000313" key="7">
    <source>
        <dbReference type="Proteomes" id="UP000321204"/>
    </source>
</evidence>
<dbReference type="Gene3D" id="3.30.379.10">
    <property type="entry name" value="Chitobiase/beta-hexosaminidase domain 2-like"/>
    <property type="match status" value="1"/>
</dbReference>
<feature type="domain" description="Alpha-N-acetylglucosaminidase N-terminal" evidence="4">
    <location>
        <begin position="34"/>
        <end position="114"/>
    </location>
</feature>
<evidence type="ECO:0000256" key="1">
    <source>
        <dbReference type="ARBA" id="ARBA00022801"/>
    </source>
</evidence>
<dbReference type="Pfam" id="PF12972">
    <property type="entry name" value="NAGLU_C"/>
    <property type="match status" value="1"/>
</dbReference>
<name>A0A5B8UJG9_9BACT</name>
<dbReference type="KEGG" id="fgg:FSB75_10420"/>
<dbReference type="InterPro" id="IPR024240">
    <property type="entry name" value="NAGLU_N"/>
</dbReference>
<keyword evidence="2" id="KW-0732">Signal</keyword>
<evidence type="ECO:0000259" key="5">
    <source>
        <dbReference type="Pfam" id="PF12972"/>
    </source>
</evidence>
<dbReference type="Proteomes" id="UP000321204">
    <property type="component" value="Chromosome"/>
</dbReference>
<keyword evidence="1" id="KW-0378">Hydrolase</keyword>
<dbReference type="InterPro" id="IPR029018">
    <property type="entry name" value="Hex-like_dom2"/>
</dbReference>
<feature type="domain" description="Alpha-N-acetylglucosaminidase C-terminal" evidence="5">
    <location>
        <begin position="469"/>
        <end position="731"/>
    </location>
</feature>
<dbReference type="Pfam" id="PF05089">
    <property type="entry name" value="NAGLU"/>
    <property type="match status" value="1"/>
</dbReference>
<dbReference type="Pfam" id="PF12971">
    <property type="entry name" value="NAGLU_N"/>
    <property type="match status" value="1"/>
</dbReference>
<dbReference type="GO" id="GO:0005975">
    <property type="term" value="P:carbohydrate metabolic process"/>
    <property type="evidence" value="ECO:0007669"/>
    <property type="project" value="UniProtKB-ARBA"/>
</dbReference>
<dbReference type="PANTHER" id="PTHR12872:SF1">
    <property type="entry name" value="ALPHA-N-ACETYLGLUCOSAMINIDASE"/>
    <property type="match status" value="1"/>
</dbReference>
<dbReference type="InterPro" id="IPR024733">
    <property type="entry name" value="NAGLU_tim-barrel"/>
</dbReference>